<keyword evidence="6" id="KW-1185">Reference proteome</keyword>
<organism evidence="3 5">
    <name type="scientific">Candidatus Nitrosopelagicus brevis</name>
    <dbReference type="NCBI Taxonomy" id="1410606"/>
    <lineage>
        <taxon>Archaea</taxon>
        <taxon>Nitrososphaerota</taxon>
    </lineage>
</organism>
<dbReference type="SUPFAM" id="SSF51735">
    <property type="entry name" value="NAD(P)-binding Rossmann-fold domains"/>
    <property type="match status" value="1"/>
</dbReference>
<keyword evidence="1" id="KW-0472">Membrane</keyword>
<dbReference type="GO" id="GO:0044877">
    <property type="term" value="F:protein-containing complex binding"/>
    <property type="evidence" value="ECO:0007669"/>
    <property type="project" value="TreeGrafter"/>
</dbReference>
<dbReference type="STRING" id="1410606.T478_0662"/>
<feature type="transmembrane region" description="Helical" evidence="1">
    <location>
        <begin position="366"/>
        <end position="388"/>
    </location>
</feature>
<dbReference type="PANTHER" id="PTHR12126">
    <property type="entry name" value="NADH-UBIQUINONE OXIDOREDUCTASE 39 KDA SUBUNIT-RELATED"/>
    <property type="match status" value="1"/>
</dbReference>
<dbReference type="HOGENOM" id="CLU_595301_0_0_2"/>
<dbReference type="KEGG" id="nbv:T478_0662"/>
<protein>
    <submittedName>
        <fullName evidence="4">Epimerase</fullName>
    </submittedName>
    <submittedName>
        <fullName evidence="3">NAD(P)H-binding protein, PF13460 family</fullName>
    </submittedName>
</protein>
<dbReference type="EMBL" id="CP007026">
    <property type="protein sequence ID" value="AJA92575.1"/>
    <property type="molecule type" value="Genomic_DNA"/>
</dbReference>
<feature type="transmembrane region" description="Helical" evidence="1">
    <location>
        <begin position="395"/>
        <end position="413"/>
    </location>
</feature>
<sequence length="489" mass="54701">MSQKASSSNLEKMAALKESAKINDYSILVTGATGFIGKKLTERLSKTGYKVTAMSRTLHQNSDNVKFVAADALELDTLSNAFKGVETAFYLLHSMEGSKKEWEQFADREKVQAQNFLKAAENAGVKRIIYLGGLVNESLELSKHMRSRHEVGKILASGTIPVTELRASVIVGAEGGSYAMLRYLVERLPLMVCPRWVKSTTQPIAVENVVDYLVGAMKNPSTAGKIFEIGGPDKMTYEQMMRLYSSIINRNLNIIQIPFLTPRLSSYWIDLVTPVKASLARPLVDSLVHDSYVKDKSVEEFVPVNLKHMTEAIKEAREEQVAFKPIEKTPEEKTSYKVNQKLLLISLCAMAIIGSTYYWMDDRTDVWEISWLFGSFIWYVAIIFAILFVRQKARLGYLIGGLLSWVTLAFWLFDNFYVVFQMSVIGAEPSIDVTLRNFIGAGIAGLAIFSSHNVFHKVRVYQARGESVKESAGAEVPSGARPVYNTDYS</sequence>
<dbReference type="RefSeq" id="WP_238573658.1">
    <property type="nucleotide sequence ID" value="NZ_CP007026.1"/>
</dbReference>
<reference evidence="6" key="2">
    <citation type="submission" date="2016-05" db="EMBL/GenBank/DDBJ databases">
        <authorList>
            <person name="Dupont C."/>
            <person name="Santoro A."/>
        </authorList>
    </citation>
    <scope>NUCLEOTIDE SEQUENCE [LARGE SCALE GENOMIC DNA]</scope>
    <source>
        <strain evidence="6">U25</strain>
    </source>
</reference>
<dbReference type="InterPro" id="IPR051207">
    <property type="entry name" value="ComplexI_NDUFA9_subunit"/>
</dbReference>
<dbReference type="Pfam" id="PF05368">
    <property type="entry name" value="NmrA"/>
    <property type="match status" value="1"/>
</dbReference>
<dbReference type="InterPro" id="IPR008030">
    <property type="entry name" value="NmrA-like"/>
</dbReference>
<accession>A0A0A7V7D9</accession>
<gene>
    <name evidence="4" type="ORF">A7X95_01185</name>
    <name evidence="3" type="ORF">T478_0662</name>
</gene>
<evidence type="ECO:0000313" key="4">
    <source>
        <dbReference type="EMBL" id="PTL87923.1"/>
    </source>
</evidence>
<feature type="domain" description="NmrA-like" evidence="2">
    <location>
        <begin position="26"/>
        <end position="259"/>
    </location>
</feature>
<evidence type="ECO:0000259" key="2">
    <source>
        <dbReference type="Pfam" id="PF05368"/>
    </source>
</evidence>
<reference evidence="4 6" key="4">
    <citation type="submission" date="2018-04" db="EMBL/GenBank/DDBJ databases">
        <title>Transcriptomics of ammonia oxidizing archaea.</title>
        <authorList>
            <person name="Carini P."/>
        </authorList>
    </citation>
    <scope>NUCLEOTIDE SEQUENCE [LARGE SCALE GENOMIC DNA]</scope>
    <source>
        <strain evidence="4 6">U25</strain>
    </source>
</reference>
<keyword evidence="1" id="KW-0812">Transmembrane</keyword>
<evidence type="ECO:0000256" key="1">
    <source>
        <dbReference type="SAM" id="Phobius"/>
    </source>
</evidence>
<dbReference type="AlphaFoldDB" id="A0A0A7V7D9"/>
<keyword evidence="1" id="KW-1133">Transmembrane helix</keyword>
<reference evidence="4" key="3">
    <citation type="submission" date="2016-05" db="EMBL/GenBank/DDBJ databases">
        <authorList>
            <person name="Lavstsen T."/>
            <person name="Jespersen J.S."/>
        </authorList>
    </citation>
    <scope>NUCLEOTIDE SEQUENCE [LARGE SCALE GENOMIC DNA]</scope>
    <source>
        <strain evidence="4">U25</strain>
    </source>
</reference>
<name>A0A0A7V7D9_9ARCH</name>
<feature type="transmembrane region" description="Helical" evidence="1">
    <location>
        <begin position="342"/>
        <end position="360"/>
    </location>
</feature>
<evidence type="ECO:0000313" key="6">
    <source>
        <dbReference type="Proteomes" id="UP000241022"/>
    </source>
</evidence>
<dbReference type="EMBL" id="LXWN01000001">
    <property type="protein sequence ID" value="PTL87923.1"/>
    <property type="molecule type" value="Genomic_DNA"/>
</dbReference>
<dbReference type="Proteomes" id="UP000241022">
    <property type="component" value="Unassembled WGS sequence"/>
</dbReference>
<feature type="transmembrane region" description="Helical" evidence="1">
    <location>
        <begin position="433"/>
        <end position="455"/>
    </location>
</feature>
<proteinExistence type="predicted"/>
<dbReference type="Gene3D" id="3.40.50.720">
    <property type="entry name" value="NAD(P)-binding Rossmann-like Domain"/>
    <property type="match status" value="1"/>
</dbReference>
<dbReference type="GeneID" id="24816554"/>
<reference evidence="3 5" key="1">
    <citation type="journal article" date="2015" name="Proc. Natl. Acad. Sci. U.S.A.">
        <title>Genomic and proteomic characterization of "Candidatus Nitrosopelagicus brevis": An ammonia-oxidizing archaeon from the open ocean.</title>
        <authorList>
            <person name="Santoro A.E."/>
            <person name="Dupont C.L."/>
            <person name="Richter R.A."/>
            <person name="Craig M.T."/>
            <person name="Carini P."/>
            <person name="McIlvin M.R."/>
            <person name="Yang Y."/>
            <person name="Orsi W.D."/>
            <person name="Moran D.M."/>
            <person name="Saito M.A."/>
        </authorList>
    </citation>
    <scope>NUCLEOTIDE SEQUENCE [LARGE SCALE GENOMIC DNA]</scope>
    <source>
        <strain evidence="3">CN25</strain>
        <strain evidence="5">V2</strain>
    </source>
</reference>
<dbReference type="Proteomes" id="UP000030944">
    <property type="component" value="Chromosome"/>
</dbReference>
<evidence type="ECO:0000313" key="5">
    <source>
        <dbReference type="Proteomes" id="UP000030944"/>
    </source>
</evidence>
<dbReference type="PANTHER" id="PTHR12126:SF11">
    <property type="entry name" value="NADH DEHYDROGENASE [UBIQUINONE] 1 ALPHA SUBCOMPLEX SUBUNIT 9, MITOCHONDRIAL"/>
    <property type="match status" value="1"/>
</dbReference>
<dbReference type="InterPro" id="IPR036291">
    <property type="entry name" value="NAD(P)-bd_dom_sf"/>
</dbReference>
<evidence type="ECO:0000313" key="3">
    <source>
        <dbReference type="EMBL" id="AJA92575.1"/>
    </source>
</evidence>